<protein>
    <submittedName>
        <fullName evidence="4">Tumor necrosis factor alpha-induced protein 2-like isoform X2</fullName>
    </submittedName>
</protein>
<dbReference type="Gene3D" id="1.10.357.70">
    <property type="entry name" value="Exocyst complex component Sec6, C-terminal domain"/>
    <property type="match status" value="1"/>
</dbReference>
<feature type="region of interest" description="Disordered" evidence="2">
    <location>
        <begin position="260"/>
        <end position="286"/>
    </location>
</feature>
<organism evidence="3 4">
    <name type="scientific">Salvelinus namaycush</name>
    <name type="common">Lake trout</name>
    <name type="synonym">Salmo namaycush</name>
    <dbReference type="NCBI Taxonomy" id="8040"/>
    <lineage>
        <taxon>Eukaryota</taxon>
        <taxon>Metazoa</taxon>
        <taxon>Chordata</taxon>
        <taxon>Craniata</taxon>
        <taxon>Vertebrata</taxon>
        <taxon>Euteleostomi</taxon>
        <taxon>Actinopterygii</taxon>
        <taxon>Neopterygii</taxon>
        <taxon>Teleostei</taxon>
        <taxon>Protacanthopterygii</taxon>
        <taxon>Salmoniformes</taxon>
        <taxon>Salmonidae</taxon>
        <taxon>Salmoninae</taxon>
        <taxon>Salvelinus</taxon>
    </lineage>
</organism>
<name>A0A8U0P377_SALNM</name>
<dbReference type="RefSeq" id="XP_038817452.1">
    <property type="nucleotide sequence ID" value="XM_038961524.1"/>
</dbReference>
<evidence type="ECO:0000256" key="1">
    <source>
        <dbReference type="ARBA" id="ARBA00009447"/>
    </source>
</evidence>
<gene>
    <name evidence="4" type="primary">LOC120018363</name>
</gene>
<sequence length="831" mass="93395">MPILKNLPARLKGGSRVNGELENTRGELILRKMSLNLKSSAFEEPSDNEKWAQANSLLDGGVPRDRNPFEDEEDENEANEERRGGKSSFKGTLERIRGVSPLKTLGKLGKGLRMSGRSKGTATPSPQGSVASTPTSEKKKKGRRSSEGSLLRFAGKCRESLRKESLTNGELCSESEGGDSSSRRLSFMKMVGLGKLKRESMADHSSHEEEVVEEEVVEEVKPREPLSVLEILQLVTKRDLFLADTHILELEQECNEAAAATLPSSPAGGAIPEDLNSPGSKDGGRRKAKDVELLYEALQKELWAVVRESLRSPTAGPNLGLVVQVLQQEEQADRDWAQGEGALPGGPRPRQLKQQWKEALAEAANGSLPQRNEAQGGELADYLDRVRTRVVEDLGAAKRNVVPVYPEEYEPFQVYLKSYHQAVARRLQSITDDQLLITDIYSLLDWLYNIYNKDVLGTVSMTMPFNRSKLGPLLPSETVDKLEQDCLNSVREKVTTELSQVLDEEEKRWMETLHIEEYQITLARTVIQRLQVDLEQSAAINRNLGSRVAQCSLNGLADFLYSFQRKVEMFHEGLVNMVGDNEDGYVSKTIALVNCCPPFRGFVQRCVQCDPAISEDSARRANTSLDRIVNQGVKVLSDRLYERIRVLVGEVHRRVLMEYLRSIMRGRIICTSFRMRKRMAGRLRDEGKQMEVLFKDLESPSSWLDSAIPHLSEIILLEDIPSIQMEVGVLVREFPDIRKKHVSAILNIRGMTRQTERQEILNIVKDIENSDTLTRLSRDRALFSEVPVTSEVHCLNLGLSRIALTASSCFSSLRPRRTKRAPVREAYDDML</sequence>
<proteinExistence type="inferred from homology"/>
<dbReference type="InterPro" id="IPR010326">
    <property type="entry name" value="EXOC3/Sec6"/>
</dbReference>
<reference evidence="4" key="1">
    <citation type="submission" date="2025-08" db="UniProtKB">
        <authorList>
            <consortium name="RefSeq"/>
        </authorList>
    </citation>
    <scope>IDENTIFICATION</scope>
    <source>
        <tissue evidence="4">White muscle</tissue>
    </source>
</reference>
<dbReference type="GO" id="GO:0000145">
    <property type="term" value="C:exocyst"/>
    <property type="evidence" value="ECO:0007669"/>
    <property type="project" value="InterPro"/>
</dbReference>
<dbReference type="GO" id="GO:0006887">
    <property type="term" value="P:exocytosis"/>
    <property type="evidence" value="ECO:0007669"/>
    <property type="project" value="InterPro"/>
</dbReference>
<dbReference type="AlphaFoldDB" id="A0A8U0P377"/>
<dbReference type="Pfam" id="PF06046">
    <property type="entry name" value="Sec6"/>
    <property type="match status" value="2"/>
</dbReference>
<accession>A0A8U0P377</accession>
<comment type="similarity">
    <text evidence="1">Belongs to the SEC6 family.</text>
</comment>
<feature type="region of interest" description="Disordered" evidence="2">
    <location>
        <begin position="41"/>
        <end position="149"/>
    </location>
</feature>
<feature type="compositionally biased region" description="Low complexity" evidence="2">
    <location>
        <begin position="169"/>
        <end position="183"/>
    </location>
</feature>
<evidence type="ECO:0000256" key="2">
    <source>
        <dbReference type="SAM" id="MobiDB-lite"/>
    </source>
</evidence>
<dbReference type="Proteomes" id="UP000808372">
    <property type="component" value="Chromosome 23"/>
</dbReference>
<keyword evidence="3" id="KW-1185">Reference proteome</keyword>
<dbReference type="PANTHER" id="PTHR21292:SF17">
    <property type="entry name" value="TUMOR NECROSIS FACTOR ALPHA-INDUCED PROTEIN 2 ISOFORM X1"/>
    <property type="match status" value="1"/>
</dbReference>
<dbReference type="PANTHER" id="PTHR21292">
    <property type="entry name" value="EXOCYST COMPLEX COMPONENT SEC6-RELATED"/>
    <property type="match status" value="1"/>
</dbReference>
<evidence type="ECO:0000313" key="4">
    <source>
        <dbReference type="RefSeq" id="XP_038817452.1"/>
    </source>
</evidence>
<feature type="region of interest" description="Disordered" evidence="2">
    <location>
        <begin position="164"/>
        <end position="183"/>
    </location>
</feature>
<feature type="compositionally biased region" description="Polar residues" evidence="2">
    <location>
        <begin position="118"/>
        <end position="135"/>
    </location>
</feature>
<dbReference type="GO" id="GO:0000149">
    <property type="term" value="F:SNARE binding"/>
    <property type="evidence" value="ECO:0007669"/>
    <property type="project" value="TreeGrafter"/>
</dbReference>
<evidence type="ECO:0000313" key="3">
    <source>
        <dbReference type="Proteomes" id="UP000808372"/>
    </source>
</evidence>
<dbReference type="GeneID" id="120018363"/>
<dbReference type="GO" id="GO:0051601">
    <property type="term" value="P:exocyst localization"/>
    <property type="evidence" value="ECO:0007669"/>
    <property type="project" value="TreeGrafter"/>
</dbReference>
<dbReference type="InterPro" id="IPR042532">
    <property type="entry name" value="EXOC3/Sec6_C"/>
</dbReference>